<dbReference type="GO" id="GO:0005524">
    <property type="term" value="F:ATP binding"/>
    <property type="evidence" value="ECO:0007669"/>
    <property type="project" value="InterPro"/>
</dbReference>
<evidence type="ECO:0000256" key="5">
    <source>
        <dbReference type="ARBA" id="ARBA00023204"/>
    </source>
</evidence>
<dbReference type="InterPro" id="IPR036267">
    <property type="entry name" value="RuvA_C_sf"/>
</dbReference>
<evidence type="ECO:0000256" key="2">
    <source>
        <dbReference type="ARBA" id="ARBA00022763"/>
    </source>
</evidence>
<dbReference type="GO" id="GO:0005737">
    <property type="term" value="C:cytoplasm"/>
    <property type="evidence" value="ECO:0007669"/>
    <property type="project" value="UniProtKB-SubCell"/>
</dbReference>
<comment type="caution">
    <text evidence="6">Lacks conserved residue(s) required for the propagation of feature annotation.</text>
</comment>
<dbReference type="Gene3D" id="2.40.50.140">
    <property type="entry name" value="Nucleic acid-binding proteins"/>
    <property type="match status" value="1"/>
</dbReference>
<dbReference type="Pfam" id="PF14520">
    <property type="entry name" value="HHH_5"/>
    <property type="match status" value="1"/>
</dbReference>
<dbReference type="Pfam" id="PF01330">
    <property type="entry name" value="RuvA_N"/>
    <property type="match status" value="1"/>
</dbReference>
<evidence type="ECO:0000259" key="7">
    <source>
        <dbReference type="SMART" id="SM00278"/>
    </source>
</evidence>
<dbReference type="InterPro" id="IPR003583">
    <property type="entry name" value="Hlx-hairpin-Hlx_DNA-bd_motif"/>
</dbReference>
<dbReference type="HAMAP" id="MF_00031">
    <property type="entry name" value="DNA_HJ_migration_RuvA"/>
    <property type="match status" value="1"/>
</dbReference>
<feature type="domain" description="Helix-hairpin-helix DNA-binding motif class 1" evidence="7">
    <location>
        <begin position="109"/>
        <end position="128"/>
    </location>
</feature>
<comment type="function">
    <text evidence="6">The RuvA-RuvB-RuvC complex processes Holliday junction (HJ) DNA during genetic recombination and DNA repair, while the RuvA-RuvB complex plays an important role in the rescue of blocked DNA replication forks via replication fork reversal (RFR). RuvA specifically binds to HJ cruciform DNA, conferring on it an open structure. The RuvB hexamer acts as an ATP-dependent pump, pulling dsDNA into and through the RuvAB complex. HJ branch migration allows RuvC to scan DNA until it finds its consensus sequence, where it cleaves and resolves the cruciform DNA.</text>
</comment>
<proteinExistence type="inferred from homology"/>
<accession>A0A4Y6Q236</accession>
<reference evidence="8 9" key="1">
    <citation type="submission" date="2019-06" db="EMBL/GenBank/DDBJ databases">
        <title>Persicimonas caeni gen. nov., sp. nov., a predatory bacterium isolated from solar saltern.</title>
        <authorList>
            <person name="Wang S."/>
        </authorList>
    </citation>
    <scope>NUCLEOTIDE SEQUENCE [LARGE SCALE GENOMIC DNA]</scope>
    <source>
        <strain evidence="8 9">YN101</strain>
    </source>
</reference>
<dbReference type="GO" id="GO:0009379">
    <property type="term" value="C:Holliday junction helicase complex"/>
    <property type="evidence" value="ECO:0007669"/>
    <property type="project" value="InterPro"/>
</dbReference>
<dbReference type="NCBIfam" id="TIGR00084">
    <property type="entry name" value="ruvA"/>
    <property type="match status" value="1"/>
</dbReference>
<organism evidence="8 9">
    <name type="scientific">Persicimonas caeni</name>
    <dbReference type="NCBI Taxonomy" id="2292766"/>
    <lineage>
        <taxon>Bacteria</taxon>
        <taxon>Deltaproteobacteria</taxon>
        <taxon>Bradymonadales</taxon>
        <taxon>Bradymonadaceae</taxon>
        <taxon>Persicimonas</taxon>
    </lineage>
</organism>
<feature type="region of interest" description="Domain II" evidence="6">
    <location>
        <begin position="66"/>
        <end position="143"/>
    </location>
</feature>
<dbReference type="InterPro" id="IPR010994">
    <property type="entry name" value="RuvA_2-like"/>
</dbReference>
<sequence length="199" mass="21025">MIARLKGQLHLLSLNSIIVDVNGVGYHVQVPTGTAGRIKAGDDGEVSIQIHTSVREDAITLYGFATAEEKRLFTKLTSVSGIGPKLGLAVLSDLSPSEFIRAVRNSDVKALKQVSGIGKKTAQRVILEMKSSVDEFEFAELAPATPGATDGIADDLRSALANLGYADAEVDSVVSVMADDLDDGADLEPLLMDAIKMLS</sequence>
<dbReference type="SUPFAM" id="SSF50249">
    <property type="entry name" value="Nucleic acid-binding proteins"/>
    <property type="match status" value="1"/>
</dbReference>
<evidence type="ECO:0000256" key="1">
    <source>
        <dbReference type="ARBA" id="ARBA00022490"/>
    </source>
</evidence>
<keyword evidence="2 6" id="KW-0227">DNA damage</keyword>
<keyword evidence="5 6" id="KW-0234">DNA repair</keyword>
<comment type="subunit">
    <text evidence="6">Homotetramer. Forms an RuvA(8)-RuvB(12)-Holliday junction (HJ) complex. HJ DNA is sandwiched between 2 RuvA tetramers; dsDNA enters through RuvA and exits via RuvB. An RuvB hexamer assembles on each DNA strand where it exits the tetramer. Each RuvB hexamer is contacted by two RuvA subunits (via domain III) on 2 adjacent RuvB subunits; this complex drives branch migration. In the full resolvosome a probable DNA-RuvA(4)-RuvB(12)-RuvC(2) complex forms which resolves the HJ.</text>
</comment>
<evidence type="ECO:0000256" key="6">
    <source>
        <dbReference type="HAMAP-Rule" id="MF_00031"/>
    </source>
</evidence>
<accession>A0A5B8YGC7</accession>
<evidence type="ECO:0000313" key="8">
    <source>
        <dbReference type="EMBL" id="QDG54626.1"/>
    </source>
</evidence>
<keyword evidence="3 6" id="KW-0238">DNA-binding</keyword>
<dbReference type="GO" id="GO:0048476">
    <property type="term" value="C:Holliday junction resolvase complex"/>
    <property type="evidence" value="ECO:0007669"/>
    <property type="project" value="UniProtKB-UniRule"/>
</dbReference>
<dbReference type="GO" id="GO:0009378">
    <property type="term" value="F:four-way junction helicase activity"/>
    <property type="evidence" value="ECO:0007669"/>
    <property type="project" value="InterPro"/>
</dbReference>
<comment type="subcellular location">
    <subcellularLocation>
        <location evidence="6">Cytoplasm</location>
    </subcellularLocation>
</comment>
<dbReference type="GO" id="GO:0000400">
    <property type="term" value="F:four-way junction DNA binding"/>
    <property type="evidence" value="ECO:0007669"/>
    <property type="project" value="UniProtKB-UniRule"/>
</dbReference>
<evidence type="ECO:0000256" key="3">
    <source>
        <dbReference type="ARBA" id="ARBA00023125"/>
    </source>
</evidence>
<feature type="region of interest" description="Domain III" evidence="6">
    <location>
        <begin position="149"/>
        <end position="199"/>
    </location>
</feature>
<comment type="domain">
    <text evidence="6">Has three domains with a flexible linker between the domains II and III and assumes an 'L' shape. Domain III is highly mobile and contacts RuvB.</text>
</comment>
<keyword evidence="9" id="KW-1185">Reference proteome</keyword>
<feature type="domain" description="Helix-hairpin-helix DNA-binding motif class 1" evidence="7">
    <location>
        <begin position="74"/>
        <end position="93"/>
    </location>
</feature>
<dbReference type="InterPro" id="IPR012340">
    <property type="entry name" value="NA-bd_OB-fold"/>
</dbReference>
<evidence type="ECO:0000313" key="9">
    <source>
        <dbReference type="Proteomes" id="UP000315995"/>
    </source>
</evidence>
<dbReference type="GO" id="GO:0006281">
    <property type="term" value="P:DNA repair"/>
    <property type="evidence" value="ECO:0007669"/>
    <property type="project" value="UniProtKB-UniRule"/>
</dbReference>
<dbReference type="InterPro" id="IPR011114">
    <property type="entry name" value="RuvA_C"/>
</dbReference>
<evidence type="ECO:0000256" key="4">
    <source>
        <dbReference type="ARBA" id="ARBA00023172"/>
    </source>
</evidence>
<dbReference type="Pfam" id="PF07499">
    <property type="entry name" value="RuvA_C"/>
    <property type="match status" value="1"/>
</dbReference>
<dbReference type="SMART" id="SM00278">
    <property type="entry name" value="HhH1"/>
    <property type="match status" value="2"/>
</dbReference>
<dbReference type="OrthoDB" id="5293449at2"/>
<dbReference type="Proteomes" id="UP000315995">
    <property type="component" value="Chromosome"/>
</dbReference>
<dbReference type="EMBL" id="CP041186">
    <property type="protein sequence ID" value="QDG54626.1"/>
    <property type="molecule type" value="Genomic_DNA"/>
</dbReference>
<keyword evidence="1 6" id="KW-0963">Cytoplasm</keyword>
<dbReference type="SUPFAM" id="SSF46929">
    <property type="entry name" value="DNA helicase RuvA subunit, C-terminal domain"/>
    <property type="match status" value="1"/>
</dbReference>
<keyword evidence="4 6" id="KW-0233">DNA recombination</keyword>
<comment type="similarity">
    <text evidence="6">Belongs to the RuvA family.</text>
</comment>
<name>A0A4Y6Q236_PERCE</name>
<protein>
    <recommendedName>
        <fullName evidence="6">Holliday junction branch migration complex subunit RuvA</fullName>
    </recommendedName>
</protein>
<gene>
    <name evidence="6 8" type="primary">ruvA</name>
    <name evidence="8" type="ORF">FIV42_28935</name>
</gene>
<dbReference type="InterPro" id="IPR000085">
    <property type="entry name" value="RuvA"/>
</dbReference>
<dbReference type="Gene3D" id="1.10.150.20">
    <property type="entry name" value="5' to 3' exonuclease, C-terminal subdomain"/>
    <property type="match status" value="1"/>
</dbReference>
<dbReference type="RefSeq" id="WP_141201070.1">
    <property type="nucleotide sequence ID" value="NZ_CP041186.1"/>
</dbReference>
<dbReference type="AlphaFoldDB" id="A0A4Y6Q236"/>
<dbReference type="SUPFAM" id="SSF47781">
    <property type="entry name" value="RuvA domain 2-like"/>
    <property type="match status" value="1"/>
</dbReference>
<dbReference type="InterPro" id="IPR013849">
    <property type="entry name" value="DNA_helicase_Holl-junc_RuvA_I"/>
</dbReference>
<dbReference type="GO" id="GO:0006310">
    <property type="term" value="P:DNA recombination"/>
    <property type="evidence" value="ECO:0007669"/>
    <property type="project" value="UniProtKB-UniRule"/>
</dbReference>